<dbReference type="GO" id="GO:0120147">
    <property type="term" value="F:formylglycine-generating oxidase activity"/>
    <property type="evidence" value="ECO:0007669"/>
    <property type="project" value="TreeGrafter"/>
</dbReference>
<dbReference type="Gene3D" id="3.90.1580.10">
    <property type="entry name" value="paralog of FGE (formylglycine-generating enzyme)"/>
    <property type="match status" value="1"/>
</dbReference>
<dbReference type="Pfam" id="PF03781">
    <property type="entry name" value="FGE-sulfatase"/>
    <property type="match status" value="1"/>
</dbReference>
<sequence length="288" mass="32331" precursor="true">MRILIGLFLGVVATGCGASAPDLADVKEQMNSEQRALGDPFANSVGMVFVPIPAGEFQMGSDPPKDPKKNVPGAETETPRHKVTITRPFYLAICEVTQKQYETVTGERPWEEQPLVVEGENYAASYISWEKAVEFCRKLSELENASYRLPTEAEWEYACRAGTEAAWSFGDDGRLLADYGWFDANAYQNGEQYPHAVGQKLPNAWVLYDMHGNVWEWCQDRYGDYGRDGTDQTDPQGAETGRLRVWRGGGFNDAAVNTRSATRLSYGRRDYRPEFAAGFRVLREWDAP</sequence>
<dbReference type="GO" id="GO:0004674">
    <property type="term" value="F:protein serine/threonine kinase activity"/>
    <property type="evidence" value="ECO:0007669"/>
    <property type="project" value="UniProtKB-EC"/>
</dbReference>
<evidence type="ECO:0000313" key="5">
    <source>
        <dbReference type="Proteomes" id="UP000320496"/>
    </source>
</evidence>
<keyword evidence="5" id="KW-1185">Reference proteome</keyword>
<dbReference type="Proteomes" id="UP000320496">
    <property type="component" value="Chromosome"/>
</dbReference>
<dbReference type="EMBL" id="CP036275">
    <property type="protein sequence ID" value="QDU38637.1"/>
    <property type="molecule type" value="Genomic_DNA"/>
</dbReference>
<dbReference type="OrthoDB" id="9812426at2"/>
<feature type="chain" id="PRO_5021702527" evidence="2">
    <location>
        <begin position="25"/>
        <end position="288"/>
    </location>
</feature>
<evidence type="ECO:0000256" key="1">
    <source>
        <dbReference type="SAM" id="MobiDB-lite"/>
    </source>
</evidence>
<dbReference type="KEGG" id="mri:Mal4_29660"/>
<dbReference type="EC" id="2.7.11.1" evidence="4"/>
<proteinExistence type="predicted"/>
<dbReference type="PANTHER" id="PTHR23150:SF19">
    <property type="entry name" value="FORMYLGLYCINE-GENERATING ENZYME"/>
    <property type="match status" value="1"/>
</dbReference>
<dbReference type="InterPro" id="IPR005532">
    <property type="entry name" value="SUMF_dom"/>
</dbReference>
<feature type="signal peptide" evidence="2">
    <location>
        <begin position="1"/>
        <end position="24"/>
    </location>
</feature>
<dbReference type="RefSeq" id="WP_145369899.1">
    <property type="nucleotide sequence ID" value="NZ_CP036275.1"/>
</dbReference>
<dbReference type="PANTHER" id="PTHR23150">
    <property type="entry name" value="SULFATASE MODIFYING FACTOR 1, 2"/>
    <property type="match status" value="1"/>
</dbReference>
<name>A0A517Z829_9PLAN</name>
<keyword evidence="4" id="KW-0418">Kinase</keyword>
<evidence type="ECO:0000313" key="4">
    <source>
        <dbReference type="EMBL" id="QDU38637.1"/>
    </source>
</evidence>
<feature type="domain" description="Sulfatase-modifying factor enzyme-like" evidence="3">
    <location>
        <begin position="49"/>
        <end position="283"/>
    </location>
</feature>
<gene>
    <name evidence="4" type="primary">pkn1_5</name>
    <name evidence="4" type="ORF">Mal4_29660</name>
</gene>
<keyword evidence="4" id="KW-0808">Transferase</keyword>
<accession>A0A517Z829</accession>
<dbReference type="InterPro" id="IPR051043">
    <property type="entry name" value="Sulfatase_Mod_Factor_Kinase"/>
</dbReference>
<dbReference type="InterPro" id="IPR016187">
    <property type="entry name" value="CTDL_fold"/>
</dbReference>
<evidence type="ECO:0000256" key="2">
    <source>
        <dbReference type="SAM" id="SignalP"/>
    </source>
</evidence>
<organism evidence="4 5">
    <name type="scientific">Maioricimonas rarisocia</name>
    <dbReference type="NCBI Taxonomy" id="2528026"/>
    <lineage>
        <taxon>Bacteria</taxon>
        <taxon>Pseudomonadati</taxon>
        <taxon>Planctomycetota</taxon>
        <taxon>Planctomycetia</taxon>
        <taxon>Planctomycetales</taxon>
        <taxon>Planctomycetaceae</taxon>
        <taxon>Maioricimonas</taxon>
    </lineage>
</organism>
<dbReference type="SUPFAM" id="SSF56436">
    <property type="entry name" value="C-type lectin-like"/>
    <property type="match status" value="1"/>
</dbReference>
<evidence type="ECO:0000259" key="3">
    <source>
        <dbReference type="Pfam" id="PF03781"/>
    </source>
</evidence>
<keyword evidence="2" id="KW-0732">Signal</keyword>
<protein>
    <submittedName>
        <fullName evidence="4">Serine/threonine-protein kinase pkn1</fullName>
        <ecNumber evidence="4">2.7.11.1</ecNumber>
    </submittedName>
</protein>
<reference evidence="4 5" key="1">
    <citation type="submission" date="2019-02" db="EMBL/GenBank/DDBJ databases">
        <title>Deep-cultivation of Planctomycetes and their phenomic and genomic characterization uncovers novel biology.</title>
        <authorList>
            <person name="Wiegand S."/>
            <person name="Jogler M."/>
            <person name="Boedeker C."/>
            <person name="Pinto D."/>
            <person name="Vollmers J."/>
            <person name="Rivas-Marin E."/>
            <person name="Kohn T."/>
            <person name="Peeters S.H."/>
            <person name="Heuer A."/>
            <person name="Rast P."/>
            <person name="Oberbeckmann S."/>
            <person name="Bunk B."/>
            <person name="Jeske O."/>
            <person name="Meyerdierks A."/>
            <person name="Storesund J.E."/>
            <person name="Kallscheuer N."/>
            <person name="Luecker S."/>
            <person name="Lage O.M."/>
            <person name="Pohl T."/>
            <person name="Merkel B.J."/>
            <person name="Hornburger P."/>
            <person name="Mueller R.-W."/>
            <person name="Bruemmer F."/>
            <person name="Labrenz M."/>
            <person name="Spormann A.M."/>
            <person name="Op den Camp H."/>
            <person name="Overmann J."/>
            <person name="Amann R."/>
            <person name="Jetten M.S.M."/>
            <person name="Mascher T."/>
            <person name="Medema M.H."/>
            <person name="Devos D.P."/>
            <person name="Kaster A.-K."/>
            <person name="Ovreas L."/>
            <person name="Rohde M."/>
            <person name="Galperin M.Y."/>
            <person name="Jogler C."/>
        </authorList>
    </citation>
    <scope>NUCLEOTIDE SEQUENCE [LARGE SCALE GENOMIC DNA]</scope>
    <source>
        <strain evidence="4 5">Mal4</strain>
    </source>
</reference>
<feature type="region of interest" description="Disordered" evidence="1">
    <location>
        <begin position="57"/>
        <end position="78"/>
    </location>
</feature>
<dbReference type="AlphaFoldDB" id="A0A517Z829"/>
<dbReference type="PROSITE" id="PS51257">
    <property type="entry name" value="PROKAR_LIPOPROTEIN"/>
    <property type="match status" value="1"/>
</dbReference>
<dbReference type="InterPro" id="IPR042095">
    <property type="entry name" value="SUMF_sf"/>
</dbReference>